<evidence type="ECO:0000313" key="2">
    <source>
        <dbReference type="EMBL" id="TGL43085.1"/>
    </source>
</evidence>
<organism evidence="1 4">
    <name type="scientific">Leptospira langatensis</name>
    <dbReference type="NCBI Taxonomy" id="2484983"/>
    <lineage>
        <taxon>Bacteria</taxon>
        <taxon>Pseudomonadati</taxon>
        <taxon>Spirochaetota</taxon>
        <taxon>Spirochaetia</taxon>
        <taxon>Leptospirales</taxon>
        <taxon>Leptospiraceae</taxon>
        <taxon>Leptospira</taxon>
    </lineage>
</organism>
<evidence type="ECO:0000313" key="1">
    <source>
        <dbReference type="EMBL" id="TGJ98171.1"/>
    </source>
</evidence>
<evidence type="ECO:0000313" key="4">
    <source>
        <dbReference type="Proteomes" id="UP000297946"/>
    </source>
</evidence>
<reference evidence="2" key="1">
    <citation type="submission" date="2018-10" db="EMBL/GenBank/DDBJ databases">
        <authorList>
            <person name="Vincent A.T."/>
            <person name="Schiettekatte O."/>
            <person name="Bourhy P."/>
            <person name="Veyrier F.J."/>
            <person name="Picardeau M."/>
        </authorList>
    </citation>
    <scope>NUCLEOTIDE SEQUENCE</scope>
    <source>
        <strain evidence="2">201702690</strain>
    </source>
</reference>
<name>A0A5F1ZW46_9LEPT</name>
<dbReference type="Proteomes" id="UP000297946">
    <property type="component" value="Unassembled WGS sequence"/>
</dbReference>
<reference evidence="3 4" key="2">
    <citation type="journal article" date="2019" name="PLoS Negl. Trop. Dis.">
        <title>Revisiting the worldwide diversity of Leptospira species in the environment.</title>
        <authorList>
            <person name="Vincent A.T."/>
            <person name="Schiettekatte O."/>
            <person name="Bourhy P."/>
            <person name="Veyrier F.J."/>
            <person name="Picardeau M."/>
        </authorList>
    </citation>
    <scope>NUCLEOTIDE SEQUENCE [LARGE SCALE GENOMIC DNA]</scope>
    <source>
        <strain evidence="3">201702690</strain>
        <strain evidence="1 4">SSW18</strain>
    </source>
</reference>
<dbReference type="RefSeq" id="WP_135641810.1">
    <property type="nucleotide sequence ID" value="NZ_RQER01000011.1"/>
</dbReference>
<comment type="caution">
    <text evidence="1">The sequence shown here is derived from an EMBL/GenBank/DDBJ whole genome shotgun (WGS) entry which is preliminary data.</text>
</comment>
<keyword evidence="3" id="KW-1185">Reference proteome</keyword>
<dbReference type="EMBL" id="RQER01000011">
    <property type="protein sequence ID" value="TGJ98171.1"/>
    <property type="molecule type" value="Genomic_DNA"/>
</dbReference>
<dbReference type="Proteomes" id="UP000297273">
    <property type="component" value="Unassembled WGS sequence"/>
</dbReference>
<protein>
    <submittedName>
        <fullName evidence="1">Uncharacterized protein</fullName>
    </submittedName>
</protein>
<dbReference type="OrthoDB" id="330738at2"/>
<sequence>MKSRVLILLLISLSFANCYSSTAFYFYNLRMDQIPPGVQRGLYKQDEKACGESIRNILVRIPRKNPSATHIRDLEILKKDDGLFSSCYRLHYGLEISH</sequence>
<proteinExistence type="predicted"/>
<evidence type="ECO:0000313" key="3">
    <source>
        <dbReference type="Proteomes" id="UP000297273"/>
    </source>
</evidence>
<accession>A0A5F1ZW46</accession>
<dbReference type="EMBL" id="RQGC01000001">
    <property type="protein sequence ID" value="TGL43085.1"/>
    <property type="molecule type" value="Genomic_DNA"/>
</dbReference>
<dbReference type="AlphaFoldDB" id="A0A5F1ZW46"/>
<gene>
    <name evidence="1" type="ORF">EHO57_16220</name>
    <name evidence="2" type="ORF">EHQ53_00075</name>
</gene>